<feature type="compositionally biased region" description="Low complexity" evidence="1">
    <location>
        <begin position="342"/>
        <end position="356"/>
    </location>
</feature>
<sequence length="475" mass="50709">MSSSRGGHPSLPPTPTWAAHQQTQPQSQINYAQQQWPFQPHLQPNQAFYSSHSSHYAQAYSAQPTATYIPSPSTSFQPQIPTFSSYKPPPQQGSWYQPGSSRCTYSGGCDFTGSAKSVETHMMDRHLVYPKGWKEVKGWDADPSLRGKPLPIQGTSLTLDTPESIDAWIAERKRRWPSKDKVEEKKRKLEEAVERGQLTPQMAGLRGAKRARMDDGEEGRGRGRGRGGRGKGGDRGRGRGGGDTGWGARGRGTTRGRGRGGGAMPGSTNTSVQETTASAPAPAPGPATTIISTAYCSSSEDEDDDAPPETASSKSTPVSLPPPPLISEITSLADDPPPHFAPTPSLSAPTPSLSAPTPAPEAVKQTLIPPRKPPVRKPKEVPQSSFGSKRNLLQQLLLPEIRHTISNLSQAIRFLVDNDFLDGVELKVGEKEERLIEVGGEGGGMEVDGEGKSGGGAVPRICGDEGEDGGGMETI</sequence>
<gene>
    <name evidence="3" type="ORF">BDV98DRAFT_602734</name>
</gene>
<feature type="compositionally biased region" description="Polar residues" evidence="1">
    <location>
        <begin position="19"/>
        <end position="36"/>
    </location>
</feature>
<dbReference type="STRING" id="1884261.A0A5C3QN65"/>
<proteinExistence type="predicted"/>
<accession>A0A5C3QN65</accession>
<dbReference type="Proteomes" id="UP000305067">
    <property type="component" value="Unassembled WGS sequence"/>
</dbReference>
<dbReference type="AlphaFoldDB" id="A0A5C3QN65"/>
<evidence type="ECO:0000313" key="4">
    <source>
        <dbReference type="Proteomes" id="UP000305067"/>
    </source>
</evidence>
<evidence type="ECO:0000313" key="3">
    <source>
        <dbReference type="EMBL" id="TFL03252.1"/>
    </source>
</evidence>
<dbReference type="GO" id="GO:0003723">
    <property type="term" value="F:RNA binding"/>
    <property type="evidence" value="ECO:0007669"/>
    <property type="project" value="InterPro"/>
</dbReference>
<evidence type="ECO:0000259" key="2">
    <source>
        <dbReference type="Pfam" id="PF10453"/>
    </source>
</evidence>
<feature type="domain" description="FMR1-interacting protein 1 conserved" evidence="2">
    <location>
        <begin position="147"/>
        <end position="197"/>
    </location>
</feature>
<feature type="compositionally biased region" description="Polar residues" evidence="1">
    <location>
        <begin position="67"/>
        <end position="85"/>
    </location>
</feature>
<dbReference type="InterPro" id="IPR039136">
    <property type="entry name" value="NUFIP1-like"/>
</dbReference>
<feature type="compositionally biased region" description="Acidic residues" evidence="1">
    <location>
        <begin position="464"/>
        <end position="475"/>
    </location>
</feature>
<feature type="compositionally biased region" description="Low complexity" evidence="1">
    <location>
        <begin position="275"/>
        <end position="298"/>
    </location>
</feature>
<dbReference type="PANTHER" id="PTHR13309:SF0">
    <property type="entry name" value="FMR1-INTERACTING PROTEIN NUFIP1"/>
    <property type="match status" value="1"/>
</dbReference>
<dbReference type="PANTHER" id="PTHR13309">
    <property type="entry name" value="NUCLEAR FRAGILE X MENTAL RETARDATION PROTEIN INTERACTING PROTEIN 1"/>
    <property type="match status" value="1"/>
</dbReference>
<feature type="region of interest" description="Disordered" evidence="1">
    <location>
        <begin position="67"/>
        <end position="99"/>
    </location>
</feature>
<dbReference type="OrthoDB" id="273070at2759"/>
<dbReference type="GO" id="GO:0000492">
    <property type="term" value="P:box C/D snoRNP assembly"/>
    <property type="evidence" value="ECO:0007669"/>
    <property type="project" value="TreeGrafter"/>
</dbReference>
<feature type="compositionally biased region" description="Gly residues" evidence="1">
    <location>
        <begin position="239"/>
        <end position="251"/>
    </location>
</feature>
<feature type="compositionally biased region" description="Basic and acidic residues" evidence="1">
    <location>
        <begin position="177"/>
        <end position="194"/>
    </location>
</feature>
<organism evidence="3 4">
    <name type="scientific">Pterulicium gracile</name>
    <dbReference type="NCBI Taxonomy" id="1884261"/>
    <lineage>
        <taxon>Eukaryota</taxon>
        <taxon>Fungi</taxon>
        <taxon>Dikarya</taxon>
        <taxon>Basidiomycota</taxon>
        <taxon>Agaricomycotina</taxon>
        <taxon>Agaricomycetes</taxon>
        <taxon>Agaricomycetidae</taxon>
        <taxon>Agaricales</taxon>
        <taxon>Pleurotineae</taxon>
        <taxon>Pterulaceae</taxon>
        <taxon>Pterulicium</taxon>
    </lineage>
</organism>
<feature type="region of interest" description="Disordered" evidence="1">
    <location>
        <begin position="1"/>
        <end position="36"/>
    </location>
</feature>
<protein>
    <submittedName>
        <fullName evidence="3">Nuclear fragile X mental retardation-interacting protein 1-domain-containing protein</fullName>
    </submittedName>
</protein>
<feature type="compositionally biased region" description="Basic and acidic residues" evidence="1">
    <location>
        <begin position="211"/>
        <end position="221"/>
    </location>
</feature>
<dbReference type="GO" id="GO:0005634">
    <property type="term" value="C:nucleus"/>
    <property type="evidence" value="ECO:0007669"/>
    <property type="project" value="TreeGrafter"/>
</dbReference>
<name>A0A5C3QN65_9AGAR</name>
<reference evidence="3 4" key="1">
    <citation type="journal article" date="2019" name="Nat. Ecol. Evol.">
        <title>Megaphylogeny resolves global patterns of mushroom evolution.</title>
        <authorList>
            <person name="Varga T."/>
            <person name="Krizsan K."/>
            <person name="Foldi C."/>
            <person name="Dima B."/>
            <person name="Sanchez-Garcia M."/>
            <person name="Sanchez-Ramirez S."/>
            <person name="Szollosi G.J."/>
            <person name="Szarkandi J.G."/>
            <person name="Papp V."/>
            <person name="Albert L."/>
            <person name="Andreopoulos W."/>
            <person name="Angelini C."/>
            <person name="Antonin V."/>
            <person name="Barry K.W."/>
            <person name="Bougher N.L."/>
            <person name="Buchanan P."/>
            <person name="Buyck B."/>
            <person name="Bense V."/>
            <person name="Catcheside P."/>
            <person name="Chovatia M."/>
            <person name="Cooper J."/>
            <person name="Damon W."/>
            <person name="Desjardin D."/>
            <person name="Finy P."/>
            <person name="Geml J."/>
            <person name="Haridas S."/>
            <person name="Hughes K."/>
            <person name="Justo A."/>
            <person name="Karasinski D."/>
            <person name="Kautmanova I."/>
            <person name="Kiss B."/>
            <person name="Kocsube S."/>
            <person name="Kotiranta H."/>
            <person name="LaButti K.M."/>
            <person name="Lechner B.E."/>
            <person name="Liimatainen K."/>
            <person name="Lipzen A."/>
            <person name="Lukacs Z."/>
            <person name="Mihaltcheva S."/>
            <person name="Morgado L.N."/>
            <person name="Niskanen T."/>
            <person name="Noordeloos M.E."/>
            <person name="Ohm R.A."/>
            <person name="Ortiz-Santana B."/>
            <person name="Ovrebo C."/>
            <person name="Racz N."/>
            <person name="Riley R."/>
            <person name="Savchenko A."/>
            <person name="Shiryaev A."/>
            <person name="Soop K."/>
            <person name="Spirin V."/>
            <person name="Szebenyi C."/>
            <person name="Tomsovsky M."/>
            <person name="Tulloss R.E."/>
            <person name="Uehling J."/>
            <person name="Grigoriev I.V."/>
            <person name="Vagvolgyi C."/>
            <person name="Papp T."/>
            <person name="Martin F.M."/>
            <person name="Miettinen O."/>
            <person name="Hibbett D.S."/>
            <person name="Nagy L.G."/>
        </authorList>
    </citation>
    <scope>NUCLEOTIDE SEQUENCE [LARGE SCALE GENOMIC DNA]</scope>
    <source>
        <strain evidence="3 4">CBS 309.79</strain>
    </source>
</reference>
<feature type="compositionally biased region" description="Gly residues" evidence="1">
    <location>
        <begin position="440"/>
        <end position="457"/>
    </location>
</feature>
<dbReference type="EMBL" id="ML178820">
    <property type="protein sequence ID" value="TFL03252.1"/>
    <property type="molecule type" value="Genomic_DNA"/>
</dbReference>
<evidence type="ECO:0000256" key="1">
    <source>
        <dbReference type="SAM" id="MobiDB-lite"/>
    </source>
</evidence>
<keyword evidence="4" id="KW-1185">Reference proteome</keyword>
<feature type="region of interest" description="Disordered" evidence="1">
    <location>
        <begin position="440"/>
        <end position="475"/>
    </location>
</feature>
<dbReference type="InterPro" id="IPR019496">
    <property type="entry name" value="NUFIP1_cons_dom"/>
</dbReference>
<feature type="region of interest" description="Disordered" evidence="1">
    <location>
        <begin position="174"/>
        <end position="387"/>
    </location>
</feature>
<dbReference type="Pfam" id="PF10453">
    <property type="entry name" value="NUFIP1"/>
    <property type="match status" value="1"/>
</dbReference>